<dbReference type="PANTHER" id="PTHR15728">
    <property type="entry name" value="DEADENYLATION COMPLEX CATALYTIC SUBUNIT PAN2"/>
    <property type="match status" value="1"/>
</dbReference>
<dbReference type="Gene3D" id="3.90.70.10">
    <property type="entry name" value="Cysteine proteinases"/>
    <property type="match status" value="1"/>
</dbReference>
<dbReference type="SMART" id="SM00479">
    <property type="entry name" value="EXOIII"/>
    <property type="match status" value="1"/>
</dbReference>
<keyword evidence="4" id="KW-1185">Reference proteome</keyword>
<sequence>MNNPYATSSSSSAAGYDPSEAQSYDPQYADPSQTQQTYEQTYEQTYDPNANPNAQYYDPATSQHPPYDPSHQQQAQTYDQIYTQSQCPDQQQNSQQYIDPTTGQPIYDPYFDPNAAQYNEVQQQVEKGTYVEYHRFLPQLRFQSVGPVTSLAFDSSPSAVNPSGPFPSNLLFCGSSQMSLRGKGAGSERNFTKMSMLAAHRLPNCEVHSAIPAHSEIPPPTLDRLISAKKNDFTTPPPPPTPHSPRPDHVSTVGISAILTSPPMVISLSGSGIRAHSRGMNVICSNSELIGYTSACFNPANEQYGHGSVTQITCGSPLSNELSHLDLYSGLREISRPRAGDYVTSIKSGEGVGGGYILAGCRDGSVKVMDGGLRSSKKRYEQKISAHNGPVKGIAVSADGTMVCTIGSTGSGNRSYADNNVMTFDIRMVGRPPVVTQFLAGGPGFLDFLEGEISPTLVVASSKPNGSVQIFEPLGDPTYAQYLQPSLSHGEAFSSMAISPSTSYLAFGTTHSSVILMERFGHEKAVNLPVQLGEDVSVPVFHPAPPQLSIPPTTLCNNSGNPTNPFNMYTLRTYPTLSDLGEGEDQPENQNRPQRFFTEKCVGGKPHKKILSNKLSDLKSEQVKNAHDFVSHVRASALDLPSLPSNSNFNRFVFDSARGEKVYSLNCDPRNVTSNDRRVSSANKIIPEVYHKPHRPTSGPSQFSFSYSNFNKELIFPGWDCNLPNDYANSVLLVLYFIPEIRASCLREQFEERIFKEGDSKNGAPKEGALSAELGFLFHQIDQLSNHSYTNTNPDIPAFSPSNFLSTFSLLPEAAALALLDGSPSAVKLPRRIEALYRFLLHHLSTELTPPPDMKDVSVIDDLMGFDFGVKNDFVAGGEAEKGKGFRAMTIELSYLSFRAPATPSFAALLQTTLHRETRLRAWHAANKKYELIIQKRVVKNLPRVLNLQCTVAGNDDGMEYWRQSNKKGGLWVPRRVEVELFEDGGVRVSELLEGEDGTTEWQVEGGSGDSKVVSKKKYELISTVSYIKNYDDGKMDFTGHHVSHIFVPPSNARKAKERQISEVKALIEEQEIENVTSSVGEKLNFDGEGGEKAGEGGARGGLMGVATSKKITLASQVSMKALKEREARLQADLDSDMTGGWSRWNCFRVEQVDAVEARDYSKDYREPCLLVFKEMEEEEPSSGKKKEKKEALNALMSPDMIRLTEPGTLTIPLSVMTASPVNNIPPTIDFGIDRLPGKGDIVAIDSEFVSVQHEDSHVDMDGGKVVNMEGRSALARVSIVDSFGRVLLDDYVLPQEPVVDYVTRFSGIVASDLDPLTSKRHLVTMRTAYLKLRLLIDRGVVFIGHGLETDFKQLNVFVPPRQIIDTVHIFSQPRARKIGLRFLVNYLIGHDLQAETHDSIDDARAALELYAKALELKKEGNFDKQLTKIYEHGRKVGWTVGLSSDQK</sequence>
<feature type="region of interest" description="Disordered" evidence="1">
    <location>
        <begin position="1"/>
        <end position="75"/>
    </location>
</feature>
<dbReference type="Pfam" id="PF13423">
    <property type="entry name" value="UCH_1"/>
    <property type="match status" value="1"/>
</dbReference>
<dbReference type="GO" id="GO:0000932">
    <property type="term" value="C:P-body"/>
    <property type="evidence" value="ECO:0007669"/>
    <property type="project" value="TreeGrafter"/>
</dbReference>
<proteinExistence type="predicted"/>
<gene>
    <name evidence="3" type="ORF">TrLO_g1396</name>
</gene>
<dbReference type="GO" id="GO:0000289">
    <property type="term" value="P:nuclear-transcribed mRNA poly(A) tail shortening"/>
    <property type="evidence" value="ECO:0007669"/>
    <property type="project" value="TreeGrafter"/>
</dbReference>
<dbReference type="PANTHER" id="PTHR15728:SF0">
    <property type="entry name" value="PAN2-PAN3 DEADENYLATION COMPLEX CATALYTIC SUBUNIT PAN2"/>
    <property type="match status" value="1"/>
</dbReference>
<dbReference type="Gene3D" id="2.130.10.10">
    <property type="entry name" value="YVTN repeat-like/Quinoprotein amine dehydrogenase"/>
    <property type="match status" value="1"/>
</dbReference>
<dbReference type="Gene3D" id="3.30.420.10">
    <property type="entry name" value="Ribonuclease H-like superfamily/Ribonuclease H"/>
    <property type="match status" value="1"/>
</dbReference>
<protein>
    <recommendedName>
        <fullName evidence="2">Exonuclease domain-containing protein</fullName>
    </recommendedName>
</protein>
<dbReference type="InterPro" id="IPR036322">
    <property type="entry name" value="WD40_repeat_dom_sf"/>
</dbReference>
<dbReference type="OrthoDB" id="16516at2759"/>
<dbReference type="SUPFAM" id="SSF53098">
    <property type="entry name" value="Ribonuclease H-like"/>
    <property type="match status" value="1"/>
</dbReference>
<dbReference type="InterPro" id="IPR050785">
    <property type="entry name" value="PAN2-PAN3_catalytic_subunit"/>
</dbReference>
<name>A0A9W7FRX8_9STRA</name>
<evidence type="ECO:0000313" key="3">
    <source>
        <dbReference type="EMBL" id="GMI17904.1"/>
    </source>
</evidence>
<dbReference type="GO" id="GO:0003676">
    <property type="term" value="F:nucleic acid binding"/>
    <property type="evidence" value="ECO:0007669"/>
    <property type="project" value="InterPro"/>
</dbReference>
<evidence type="ECO:0000259" key="2">
    <source>
        <dbReference type="SMART" id="SM00479"/>
    </source>
</evidence>
<dbReference type="FunFam" id="3.30.420.10:FF:000175">
    <property type="entry name" value="RNA exonuclease 5"/>
    <property type="match status" value="1"/>
</dbReference>
<dbReference type="InterPro" id="IPR015943">
    <property type="entry name" value="WD40/YVTN_repeat-like_dom_sf"/>
</dbReference>
<feature type="compositionally biased region" description="Low complexity" evidence="1">
    <location>
        <begin position="33"/>
        <end position="46"/>
    </location>
</feature>
<dbReference type="InterPro" id="IPR012337">
    <property type="entry name" value="RNaseH-like_sf"/>
</dbReference>
<dbReference type="Pfam" id="PF00929">
    <property type="entry name" value="RNase_T"/>
    <property type="match status" value="1"/>
</dbReference>
<feature type="region of interest" description="Disordered" evidence="1">
    <location>
        <begin position="229"/>
        <end position="250"/>
    </location>
</feature>
<dbReference type="InterPro" id="IPR013520">
    <property type="entry name" value="Ribonucl_H"/>
</dbReference>
<dbReference type="Proteomes" id="UP001165122">
    <property type="component" value="Unassembled WGS sequence"/>
</dbReference>
<feature type="domain" description="Exonuclease" evidence="2">
    <location>
        <begin position="1241"/>
        <end position="1420"/>
    </location>
</feature>
<dbReference type="GO" id="GO:0004535">
    <property type="term" value="F:poly(A)-specific ribonuclease activity"/>
    <property type="evidence" value="ECO:0007669"/>
    <property type="project" value="TreeGrafter"/>
</dbReference>
<dbReference type="InterPro" id="IPR036397">
    <property type="entry name" value="RNaseH_sf"/>
</dbReference>
<dbReference type="GO" id="GO:0031251">
    <property type="term" value="C:PAN complex"/>
    <property type="evidence" value="ECO:0007669"/>
    <property type="project" value="TreeGrafter"/>
</dbReference>
<evidence type="ECO:0000256" key="1">
    <source>
        <dbReference type="SAM" id="MobiDB-lite"/>
    </source>
</evidence>
<dbReference type="EMBL" id="BRXW01000310">
    <property type="protein sequence ID" value="GMI17904.1"/>
    <property type="molecule type" value="Genomic_DNA"/>
</dbReference>
<feature type="compositionally biased region" description="Polar residues" evidence="1">
    <location>
        <begin position="47"/>
        <end position="75"/>
    </location>
</feature>
<comment type="caution">
    <text evidence="3">The sequence shown here is derived from an EMBL/GenBank/DDBJ whole genome shotgun (WGS) entry which is preliminary data.</text>
</comment>
<dbReference type="SUPFAM" id="SSF50978">
    <property type="entry name" value="WD40 repeat-like"/>
    <property type="match status" value="1"/>
</dbReference>
<evidence type="ECO:0000313" key="4">
    <source>
        <dbReference type="Proteomes" id="UP001165122"/>
    </source>
</evidence>
<accession>A0A9W7FRX8</accession>
<reference evidence="4" key="1">
    <citation type="journal article" date="2023" name="Commun. Biol.">
        <title>Genome analysis of Parmales, the sister group of diatoms, reveals the evolutionary specialization of diatoms from phago-mixotrophs to photoautotrophs.</title>
        <authorList>
            <person name="Ban H."/>
            <person name="Sato S."/>
            <person name="Yoshikawa S."/>
            <person name="Yamada K."/>
            <person name="Nakamura Y."/>
            <person name="Ichinomiya M."/>
            <person name="Sato N."/>
            <person name="Blanc-Mathieu R."/>
            <person name="Endo H."/>
            <person name="Kuwata A."/>
            <person name="Ogata H."/>
        </authorList>
    </citation>
    <scope>NUCLEOTIDE SEQUENCE [LARGE SCALE GENOMIC DNA]</scope>
    <source>
        <strain evidence="4">NIES 3700</strain>
    </source>
</reference>
<dbReference type="InterPro" id="IPR028881">
    <property type="entry name" value="PAN2_UCH_dom"/>
</dbReference>
<organism evidence="3 4">
    <name type="scientific">Triparma laevis f. longispina</name>
    <dbReference type="NCBI Taxonomy" id="1714387"/>
    <lineage>
        <taxon>Eukaryota</taxon>
        <taxon>Sar</taxon>
        <taxon>Stramenopiles</taxon>
        <taxon>Ochrophyta</taxon>
        <taxon>Bolidophyceae</taxon>
        <taxon>Parmales</taxon>
        <taxon>Triparmaceae</taxon>
        <taxon>Triparma</taxon>
    </lineage>
</organism>
<feature type="compositionally biased region" description="Pro residues" evidence="1">
    <location>
        <begin position="235"/>
        <end position="244"/>
    </location>
</feature>